<accession>A0A387H7X8</accession>
<dbReference type="KEGG" id="shun:DWB77_02054"/>
<sequence>MGVFSMFRRKAEQAAAESSEGAKGATLTAEPETEGDGDTSPEASAAEAHEASEDAEKAAAAQGAESATAEGVEIPKQQSAEAAADSEAGEGARK</sequence>
<evidence type="ECO:0000256" key="1">
    <source>
        <dbReference type="SAM" id="MobiDB-lite"/>
    </source>
</evidence>
<protein>
    <recommendedName>
        <fullName evidence="4">Gliding motility protein</fullName>
    </recommendedName>
</protein>
<evidence type="ECO:0000313" key="3">
    <source>
        <dbReference type="Proteomes" id="UP000271554"/>
    </source>
</evidence>
<evidence type="ECO:0000313" key="2">
    <source>
        <dbReference type="EMBL" id="AYG79936.1"/>
    </source>
</evidence>
<feature type="region of interest" description="Disordered" evidence="1">
    <location>
        <begin position="1"/>
        <end position="94"/>
    </location>
</feature>
<gene>
    <name evidence="2" type="ORF">DWB77_02054</name>
</gene>
<dbReference type="EMBL" id="CP032698">
    <property type="protein sequence ID" value="AYG79936.1"/>
    <property type="molecule type" value="Genomic_DNA"/>
</dbReference>
<proteinExistence type="predicted"/>
<feature type="compositionally biased region" description="Low complexity" evidence="1">
    <location>
        <begin position="58"/>
        <end position="70"/>
    </location>
</feature>
<dbReference type="Proteomes" id="UP000271554">
    <property type="component" value="Chromosome"/>
</dbReference>
<feature type="compositionally biased region" description="Basic and acidic residues" evidence="1">
    <location>
        <begin position="47"/>
        <end position="57"/>
    </location>
</feature>
<feature type="compositionally biased region" description="Low complexity" evidence="1">
    <location>
        <begin position="13"/>
        <end position="25"/>
    </location>
</feature>
<evidence type="ECO:0008006" key="4">
    <source>
        <dbReference type="Google" id="ProtNLM"/>
    </source>
</evidence>
<name>A0A387H7X8_9ACTN</name>
<dbReference type="AlphaFoldDB" id="A0A387H7X8"/>
<organism evidence="2 3">
    <name type="scientific">Streptomyces hundungensis</name>
    <dbReference type="NCBI Taxonomy" id="1077946"/>
    <lineage>
        <taxon>Bacteria</taxon>
        <taxon>Bacillati</taxon>
        <taxon>Actinomycetota</taxon>
        <taxon>Actinomycetes</taxon>
        <taxon>Kitasatosporales</taxon>
        <taxon>Streptomycetaceae</taxon>
        <taxon>Streptomyces</taxon>
    </lineage>
</organism>
<keyword evidence="3" id="KW-1185">Reference proteome</keyword>
<reference evidence="2 3" key="1">
    <citation type="submission" date="2018-10" db="EMBL/GenBank/DDBJ databases">
        <title>Relationship between Morphology and Antimicrobial Activity in Streptomyces.</title>
        <authorList>
            <person name="Kang H.J."/>
            <person name="Kim S.B."/>
        </authorList>
    </citation>
    <scope>NUCLEOTIDE SEQUENCE [LARGE SCALE GENOMIC DNA]</scope>
    <source>
        <strain evidence="2 3">BH38</strain>
    </source>
</reference>